<sequence length="59" mass="6397">MKVIKRSSRFDGVTSPSLKGLAEGGGGEAFAFELCKPPSESRKPTLLDETLLLKECLEE</sequence>
<name>A0AAV9AJM9_ACOGR</name>
<dbReference type="EMBL" id="JAUJYN010000009">
    <property type="protein sequence ID" value="KAK1264346.1"/>
    <property type="molecule type" value="Genomic_DNA"/>
</dbReference>
<reference evidence="2" key="1">
    <citation type="journal article" date="2023" name="Nat. Commun.">
        <title>Diploid and tetraploid genomes of Acorus and the evolution of monocots.</title>
        <authorList>
            <person name="Ma L."/>
            <person name="Liu K.W."/>
            <person name="Li Z."/>
            <person name="Hsiao Y.Y."/>
            <person name="Qi Y."/>
            <person name="Fu T."/>
            <person name="Tang G.D."/>
            <person name="Zhang D."/>
            <person name="Sun W.H."/>
            <person name="Liu D.K."/>
            <person name="Li Y."/>
            <person name="Chen G.Z."/>
            <person name="Liu X.D."/>
            <person name="Liao X.Y."/>
            <person name="Jiang Y.T."/>
            <person name="Yu X."/>
            <person name="Hao Y."/>
            <person name="Huang J."/>
            <person name="Zhao X.W."/>
            <person name="Ke S."/>
            <person name="Chen Y.Y."/>
            <person name="Wu W.L."/>
            <person name="Hsu J.L."/>
            <person name="Lin Y.F."/>
            <person name="Huang M.D."/>
            <person name="Li C.Y."/>
            <person name="Huang L."/>
            <person name="Wang Z.W."/>
            <person name="Zhao X."/>
            <person name="Zhong W.Y."/>
            <person name="Peng D.H."/>
            <person name="Ahmad S."/>
            <person name="Lan S."/>
            <person name="Zhang J.S."/>
            <person name="Tsai W.C."/>
            <person name="Van de Peer Y."/>
            <person name="Liu Z.J."/>
        </authorList>
    </citation>
    <scope>NUCLEOTIDE SEQUENCE</scope>
    <source>
        <strain evidence="2">SCP</strain>
    </source>
</reference>
<accession>A0AAV9AJM9</accession>
<evidence type="ECO:0000256" key="1">
    <source>
        <dbReference type="SAM" id="MobiDB-lite"/>
    </source>
</evidence>
<dbReference type="Proteomes" id="UP001179952">
    <property type="component" value="Unassembled WGS sequence"/>
</dbReference>
<evidence type="ECO:0000313" key="3">
    <source>
        <dbReference type="Proteomes" id="UP001179952"/>
    </source>
</evidence>
<protein>
    <submittedName>
        <fullName evidence="2">Uncharacterized protein</fullName>
    </submittedName>
</protein>
<organism evidence="2 3">
    <name type="scientific">Acorus gramineus</name>
    <name type="common">Dwarf sweet flag</name>
    <dbReference type="NCBI Taxonomy" id="55184"/>
    <lineage>
        <taxon>Eukaryota</taxon>
        <taxon>Viridiplantae</taxon>
        <taxon>Streptophyta</taxon>
        <taxon>Embryophyta</taxon>
        <taxon>Tracheophyta</taxon>
        <taxon>Spermatophyta</taxon>
        <taxon>Magnoliopsida</taxon>
        <taxon>Liliopsida</taxon>
        <taxon>Acoraceae</taxon>
        <taxon>Acorus</taxon>
    </lineage>
</organism>
<feature type="region of interest" description="Disordered" evidence="1">
    <location>
        <begin position="1"/>
        <end position="25"/>
    </location>
</feature>
<gene>
    <name evidence="2" type="ORF">QJS04_geneDACA021194</name>
</gene>
<comment type="caution">
    <text evidence="2">The sequence shown here is derived from an EMBL/GenBank/DDBJ whole genome shotgun (WGS) entry which is preliminary data.</text>
</comment>
<reference evidence="2" key="2">
    <citation type="submission" date="2023-06" db="EMBL/GenBank/DDBJ databases">
        <authorList>
            <person name="Ma L."/>
            <person name="Liu K.-W."/>
            <person name="Li Z."/>
            <person name="Hsiao Y.-Y."/>
            <person name="Qi Y."/>
            <person name="Fu T."/>
            <person name="Tang G."/>
            <person name="Zhang D."/>
            <person name="Sun W.-H."/>
            <person name="Liu D.-K."/>
            <person name="Li Y."/>
            <person name="Chen G.-Z."/>
            <person name="Liu X.-D."/>
            <person name="Liao X.-Y."/>
            <person name="Jiang Y.-T."/>
            <person name="Yu X."/>
            <person name="Hao Y."/>
            <person name="Huang J."/>
            <person name="Zhao X.-W."/>
            <person name="Ke S."/>
            <person name="Chen Y.-Y."/>
            <person name="Wu W.-L."/>
            <person name="Hsu J.-L."/>
            <person name="Lin Y.-F."/>
            <person name="Huang M.-D."/>
            <person name="Li C.-Y."/>
            <person name="Huang L."/>
            <person name="Wang Z.-W."/>
            <person name="Zhao X."/>
            <person name="Zhong W.-Y."/>
            <person name="Peng D.-H."/>
            <person name="Ahmad S."/>
            <person name="Lan S."/>
            <person name="Zhang J.-S."/>
            <person name="Tsai W.-C."/>
            <person name="Van De Peer Y."/>
            <person name="Liu Z.-J."/>
        </authorList>
    </citation>
    <scope>NUCLEOTIDE SEQUENCE</scope>
    <source>
        <strain evidence="2">SCP</strain>
        <tissue evidence="2">Leaves</tissue>
    </source>
</reference>
<dbReference type="AlphaFoldDB" id="A0AAV9AJM9"/>
<keyword evidence="3" id="KW-1185">Reference proteome</keyword>
<evidence type="ECO:0000313" key="2">
    <source>
        <dbReference type="EMBL" id="KAK1264346.1"/>
    </source>
</evidence>
<proteinExistence type="predicted"/>